<protein>
    <submittedName>
        <fullName evidence="3">P-loop containing nucleoside triphosphate hydrolase protein</fullName>
    </submittedName>
</protein>
<organism evidence="3 4">
    <name type="scientific">Lophiotrema nucula</name>
    <dbReference type="NCBI Taxonomy" id="690887"/>
    <lineage>
        <taxon>Eukaryota</taxon>
        <taxon>Fungi</taxon>
        <taxon>Dikarya</taxon>
        <taxon>Ascomycota</taxon>
        <taxon>Pezizomycotina</taxon>
        <taxon>Dothideomycetes</taxon>
        <taxon>Pleosporomycetidae</taxon>
        <taxon>Pleosporales</taxon>
        <taxon>Lophiotremataceae</taxon>
        <taxon>Lophiotrema</taxon>
    </lineage>
</organism>
<sequence length="565" mass="64738">MVSRKPKYESPNDVRERVPLAVLNPFLPPPPPGVHSGVAPPPPPPREISAPEKSSRIRTVITRWNERTSKYEDTKVELAKPTDTPTKAATYRQQMDADNEKRVEYEELVIHSQALKDLIADVDMSSSDVVRETSLDIIAQSPFYSFVWNWDRYTSECEPKENDTVETKEARNALIDLLELIRTSYRLESYFRIFRDLIKSNRKIKFEYLWTLFSHGAKVYARSYMNELQMFQVRSCPEPPHKRKFSLILSAFDWDGSQFTTYSYDFHIKEFSGEKPISSLEVFPIEYYEADGPYDDTQLQLRLKERALVTPSGLDRLTSKGRPEEALLAYSESDGQELEITSIDIRGKQNRIIIHNYAFLKSERNTMKRGDMSPLSKKIPFPEMHCPCGVYRELREPFWDELQLEQESKDLLMAYVKYYKTPGFRKLGEEADTKAFDVIEGKGQGLVILLHGLPGVGKTLTAETITLATGRSLLAVSVAEIGVEAHEAERKLTDIFGDAARWEAVLLMDEADVFVEVRQKGELGRNALVAVLLRCLEYYEGIIILTTNRVRSLDAAMQSRIHLLI</sequence>
<evidence type="ECO:0000259" key="2">
    <source>
        <dbReference type="SMART" id="SM00382"/>
    </source>
</evidence>
<dbReference type="GO" id="GO:0016887">
    <property type="term" value="F:ATP hydrolysis activity"/>
    <property type="evidence" value="ECO:0007669"/>
    <property type="project" value="InterPro"/>
</dbReference>
<dbReference type="AlphaFoldDB" id="A0A6A5ZQ54"/>
<feature type="domain" description="AAA+ ATPase" evidence="2">
    <location>
        <begin position="444"/>
        <end position="562"/>
    </location>
</feature>
<evidence type="ECO:0000256" key="1">
    <source>
        <dbReference type="SAM" id="MobiDB-lite"/>
    </source>
</evidence>
<gene>
    <name evidence="3" type="ORF">BDV96DRAFT_595400</name>
</gene>
<dbReference type="InterPro" id="IPR054289">
    <property type="entry name" value="DUF7025"/>
</dbReference>
<dbReference type="InterPro" id="IPR003593">
    <property type="entry name" value="AAA+_ATPase"/>
</dbReference>
<dbReference type="InterPro" id="IPR003959">
    <property type="entry name" value="ATPase_AAA_core"/>
</dbReference>
<dbReference type="EMBL" id="ML977313">
    <property type="protein sequence ID" value="KAF2121017.1"/>
    <property type="molecule type" value="Genomic_DNA"/>
</dbReference>
<dbReference type="GO" id="GO:0005524">
    <property type="term" value="F:ATP binding"/>
    <property type="evidence" value="ECO:0007669"/>
    <property type="project" value="InterPro"/>
</dbReference>
<reference evidence="3" key="1">
    <citation type="journal article" date="2020" name="Stud. Mycol.">
        <title>101 Dothideomycetes genomes: a test case for predicting lifestyles and emergence of pathogens.</title>
        <authorList>
            <person name="Haridas S."/>
            <person name="Albert R."/>
            <person name="Binder M."/>
            <person name="Bloem J."/>
            <person name="Labutti K."/>
            <person name="Salamov A."/>
            <person name="Andreopoulos B."/>
            <person name="Baker S."/>
            <person name="Barry K."/>
            <person name="Bills G."/>
            <person name="Bluhm B."/>
            <person name="Cannon C."/>
            <person name="Castanera R."/>
            <person name="Culley D."/>
            <person name="Daum C."/>
            <person name="Ezra D."/>
            <person name="Gonzalez J."/>
            <person name="Henrissat B."/>
            <person name="Kuo A."/>
            <person name="Liang C."/>
            <person name="Lipzen A."/>
            <person name="Lutzoni F."/>
            <person name="Magnuson J."/>
            <person name="Mondo S."/>
            <person name="Nolan M."/>
            <person name="Ohm R."/>
            <person name="Pangilinan J."/>
            <person name="Park H.-J."/>
            <person name="Ramirez L."/>
            <person name="Alfaro M."/>
            <person name="Sun H."/>
            <person name="Tritt A."/>
            <person name="Yoshinaga Y."/>
            <person name="Zwiers L.-H."/>
            <person name="Turgeon B."/>
            <person name="Goodwin S."/>
            <person name="Spatafora J."/>
            <person name="Crous P."/>
            <person name="Grigoriev I."/>
        </authorList>
    </citation>
    <scope>NUCLEOTIDE SEQUENCE</scope>
    <source>
        <strain evidence="3">CBS 627.86</strain>
    </source>
</reference>
<dbReference type="PANTHER" id="PTHR46411">
    <property type="entry name" value="FAMILY ATPASE, PUTATIVE-RELATED"/>
    <property type="match status" value="1"/>
</dbReference>
<dbReference type="SMART" id="SM00382">
    <property type="entry name" value="AAA"/>
    <property type="match status" value="1"/>
</dbReference>
<dbReference type="OrthoDB" id="10042665at2759"/>
<name>A0A6A5ZQ54_9PLEO</name>
<feature type="compositionally biased region" description="Pro residues" evidence="1">
    <location>
        <begin position="26"/>
        <end position="46"/>
    </location>
</feature>
<keyword evidence="4" id="KW-1185">Reference proteome</keyword>
<accession>A0A6A5ZQ54</accession>
<dbReference type="Pfam" id="PF22942">
    <property type="entry name" value="DUF7025"/>
    <property type="match status" value="1"/>
</dbReference>
<proteinExistence type="predicted"/>
<keyword evidence="3" id="KW-0378">Hydrolase</keyword>
<dbReference type="PANTHER" id="PTHR46411:SF3">
    <property type="entry name" value="AAA+ ATPASE DOMAIN-CONTAINING PROTEIN"/>
    <property type="match status" value="1"/>
</dbReference>
<evidence type="ECO:0000313" key="3">
    <source>
        <dbReference type="EMBL" id="KAF2121017.1"/>
    </source>
</evidence>
<dbReference type="Gene3D" id="3.40.50.300">
    <property type="entry name" value="P-loop containing nucleotide triphosphate hydrolases"/>
    <property type="match status" value="1"/>
</dbReference>
<dbReference type="Pfam" id="PF00004">
    <property type="entry name" value="AAA"/>
    <property type="match status" value="1"/>
</dbReference>
<dbReference type="Proteomes" id="UP000799770">
    <property type="component" value="Unassembled WGS sequence"/>
</dbReference>
<dbReference type="InterPro" id="IPR027417">
    <property type="entry name" value="P-loop_NTPase"/>
</dbReference>
<feature type="region of interest" description="Disordered" evidence="1">
    <location>
        <begin position="22"/>
        <end position="55"/>
    </location>
</feature>
<evidence type="ECO:0000313" key="4">
    <source>
        <dbReference type="Proteomes" id="UP000799770"/>
    </source>
</evidence>
<dbReference type="SUPFAM" id="SSF52540">
    <property type="entry name" value="P-loop containing nucleoside triphosphate hydrolases"/>
    <property type="match status" value="1"/>
</dbReference>